<dbReference type="WBParaSite" id="ACRNAN_scaffold15079.g13019.t1">
    <property type="protein sequence ID" value="ACRNAN_scaffold15079.g13019.t1"/>
    <property type="gene ID" value="ACRNAN_scaffold15079.g13019"/>
</dbReference>
<proteinExistence type="predicted"/>
<dbReference type="SUPFAM" id="SSF54427">
    <property type="entry name" value="NTF2-like"/>
    <property type="match status" value="1"/>
</dbReference>
<organism evidence="1 2">
    <name type="scientific">Acrobeloides nanus</name>
    <dbReference type="NCBI Taxonomy" id="290746"/>
    <lineage>
        <taxon>Eukaryota</taxon>
        <taxon>Metazoa</taxon>
        <taxon>Ecdysozoa</taxon>
        <taxon>Nematoda</taxon>
        <taxon>Chromadorea</taxon>
        <taxon>Rhabditida</taxon>
        <taxon>Tylenchina</taxon>
        <taxon>Cephalobomorpha</taxon>
        <taxon>Cephaloboidea</taxon>
        <taxon>Cephalobidae</taxon>
        <taxon>Acrobeloides</taxon>
    </lineage>
</organism>
<protein>
    <submittedName>
        <fullName evidence="2">SnoaL-like domain-containing protein</fullName>
    </submittedName>
</protein>
<sequence>MPLTQEELNKTLDNLQADFKKIYETKDLEQIVNFYHPQAVMIDVGRSVKYGREEIKKVMQEWLTHPPAHPVSHPEKRFEAGDGEFLIDIGMSEVKFDNGMVFKCKYECIYKKEDGKYFLYHEKNKTEGGETSCEKKE</sequence>
<evidence type="ECO:0000313" key="2">
    <source>
        <dbReference type="WBParaSite" id="ACRNAN_scaffold15079.g13019.t1"/>
    </source>
</evidence>
<evidence type="ECO:0000313" key="1">
    <source>
        <dbReference type="Proteomes" id="UP000887540"/>
    </source>
</evidence>
<dbReference type="Gene3D" id="3.10.450.50">
    <property type="match status" value="1"/>
</dbReference>
<dbReference type="InterPro" id="IPR032710">
    <property type="entry name" value="NTF2-like_dom_sf"/>
</dbReference>
<name>A0A914CXW4_9BILA</name>
<keyword evidence="1" id="KW-1185">Reference proteome</keyword>
<dbReference type="Proteomes" id="UP000887540">
    <property type="component" value="Unplaced"/>
</dbReference>
<accession>A0A914CXW4</accession>
<dbReference type="AlphaFoldDB" id="A0A914CXW4"/>
<reference evidence="2" key="1">
    <citation type="submission" date="2022-11" db="UniProtKB">
        <authorList>
            <consortium name="WormBaseParasite"/>
        </authorList>
    </citation>
    <scope>IDENTIFICATION</scope>
</reference>